<keyword evidence="1" id="KW-1133">Transmembrane helix</keyword>
<comment type="caution">
    <text evidence="2">The sequence shown here is derived from an EMBL/GenBank/DDBJ whole genome shotgun (WGS) entry which is preliminary data.</text>
</comment>
<dbReference type="Pfam" id="PF12732">
    <property type="entry name" value="YtxH"/>
    <property type="match status" value="1"/>
</dbReference>
<dbReference type="Proteomes" id="UP000294644">
    <property type="component" value="Unassembled WGS sequence"/>
</dbReference>
<dbReference type="Gene3D" id="1.20.120.20">
    <property type="entry name" value="Apolipoprotein"/>
    <property type="match status" value="1"/>
</dbReference>
<dbReference type="AlphaFoldDB" id="A0A4R5CUK2"/>
<dbReference type="PANTHER" id="PTHR35792:SF2">
    <property type="entry name" value="GENERAL STRESS PROTEIN"/>
    <property type="match status" value="1"/>
</dbReference>
<evidence type="ECO:0000256" key="1">
    <source>
        <dbReference type="SAM" id="Phobius"/>
    </source>
</evidence>
<dbReference type="InterPro" id="IPR024623">
    <property type="entry name" value="YtxH"/>
</dbReference>
<protein>
    <submittedName>
        <fullName evidence="2">YtxH domain-containing protein</fullName>
    </submittedName>
</protein>
<proteinExistence type="predicted"/>
<evidence type="ECO:0000313" key="2">
    <source>
        <dbReference type="EMBL" id="TDE04369.1"/>
    </source>
</evidence>
<keyword evidence="3" id="KW-1185">Reference proteome</keyword>
<keyword evidence="1" id="KW-0812">Transmembrane</keyword>
<evidence type="ECO:0000313" key="3">
    <source>
        <dbReference type="Proteomes" id="UP000294644"/>
    </source>
</evidence>
<organism evidence="2 3">
    <name type="scientific">Flavobacterium sandaracinum</name>
    <dbReference type="NCBI Taxonomy" id="2541733"/>
    <lineage>
        <taxon>Bacteria</taxon>
        <taxon>Pseudomonadati</taxon>
        <taxon>Bacteroidota</taxon>
        <taxon>Flavobacteriia</taxon>
        <taxon>Flavobacteriales</taxon>
        <taxon>Flavobacteriaceae</taxon>
        <taxon>Flavobacterium</taxon>
    </lineage>
</organism>
<dbReference type="InterPro" id="IPR052928">
    <property type="entry name" value="Desiccation-related_membrane"/>
</dbReference>
<keyword evidence="1" id="KW-0472">Membrane</keyword>
<dbReference type="OrthoDB" id="598035at2"/>
<accession>A0A4R5CUK2</accession>
<name>A0A4R5CUK2_9FLAO</name>
<feature type="transmembrane region" description="Helical" evidence="1">
    <location>
        <begin position="6"/>
        <end position="27"/>
    </location>
</feature>
<reference evidence="2 3" key="1">
    <citation type="submission" date="2019-03" db="EMBL/GenBank/DDBJ databases">
        <title>Flavobacterium LB-D12 sp. nov., isolated from arctic soil.</title>
        <authorList>
            <person name="Chaudhary D.K."/>
        </authorList>
    </citation>
    <scope>NUCLEOTIDE SEQUENCE [LARGE SCALE GENOMIC DNA]</scope>
    <source>
        <strain evidence="2 3">LB-D12</strain>
    </source>
</reference>
<dbReference type="PANTHER" id="PTHR35792">
    <property type="entry name" value="GENERAL STRESS PROTEIN"/>
    <property type="match status" value="1"/>
</dbReference>
<dbReference type="EMBL" id="SMFN01000008">
    <property type="protein sequence ID" value="TDE04369.1"/>
    <property type="molecule type" value="Genomic_DNA"/>
</dbReference>
<dbReference type="RefSeq" id="WP_132066004.1">
    <property type="nucleotide sequence ID" value="NZ_SMFN01000008.1"/>
</dbReference>
<gene>
    <name evidence="2" type="ORF">E0F91_08620</name>
</gene>
<sequence length="109" mass="12021">MSNTTGNTLLALLTGAIIGAGIGILFAPDKGSRTRGKIKDGFDDAKHELTNRLDHASEELRDKFSSAKLDLEETYEDLVSNMSHKTEDVISFLEEKLAELKSQNARLQK</sequence>